<gene>
    <name evidence="2" type="ORF">EVAR_14640_1</name>
</gene>
<feature type="region of interest" description="Disordered" evidence="1">
    <location>
        <begin position="82"/>
        <end position="103"/>
    </location>
</feature>
<reference evidence="2 3" key="1">
    <citation type="journal article" date="2019" name="Commun. Biol.">
        <title>The bagworm genome reveals a unique fibroin gene that provides high tensile strength.</title>
        <authorList>
            <person name="Kono N."/>
            <person name="Nakamura H."/>
            <person name="Ohtoshi R."/>
            <person name="Tomita M."/>
            <person name="Numata K."/>
            <person name="Arakawa K."/>
        </authorList>
    </citation>
    <scope>NUCLEOTIDE SEQUENCE [LARGE SCALE GENOMIC DNA]</scope>
</reference>
<evidence type="ECO:0000256" key="1">
    <source>
        <dbReference type="SAM" id="MobiDB-lite"/>
    </source>
</evidence>
<organism evidence="2 3">
    <name type="scientific">Eumeta variegata</name>
    <name type="common">Bagworm moth</name>
    <name type="synonym">Eumeta japonica</name>
    <dbReference type="NCBI Taxonomy" id="151549"/>
    <lineage>
        <taxon>Eukaryota</taxon>
        <taxon>Metazoa</taxon>
        <taxon>Ecdysozoa</taxon>
        <taxon>Arthropoda</taxon>
        <taxon>Hexapoda</taxon>
        <taxon>Insecta</taxon>
        <taxon>Pterygota</taxon>
        <taxon>Neoptera</taxon>
        <taxon>Endopterygota</taxon>
        <taxon>Lepidoptera</taxon>
        <taxon>Glossata</taxon>
        <taxon>Ditrysia</taxon>
        <taxon>Tineoidea</taxon>
        <taxon>Psychidae</taxon>
        <taxon>Oiketicinae</taxon>
        <taxon>Eumeta</taxon>
    </lineage>
</organism>
<proteinExistence type="predicted"/>
<feature type="compositionally biased region" description="Low complexity" evidence="1">
    <location>
        <begin position="10"/>
        <end position="22"/>
    </location>
</feature>
<dbReference type="Proteomes" id="UP000299102">
    <property type="component" value="Unassembled WGS sequence"/>
</dbReference>
<evidence type="ECO:0000313" key="3">
    <source>
        <dbReference type="Proteomes" id="UP000299102"/>
    </source>
</evidence>
<dbReference type="AlphaFoldDB" id="A0A4C1U255"/>
<comment type="caution">
    <text evidence="2">The sequence shown here is derived from an EMBL/GenBank/DDBJ whole genome shotgun (WGS) entry which is preliminary data.</text>
</comment>
<feature type="region of interest" description="Disordered" evidence="1">
    <location>
        <begin position="1"/>
        <end position="45"/>
    </location>
</feature>
<accession>A0A4C1U255</accession>
<protein>
    <submittedName>
        <fullName evidence="2">Uncharacterized protein</fullName>
    </submittedName>
</protein>
<dbReference type="EMBL" id="BGZK01000118">
    <property type="protein sequence ID" value="GBP20391.1"/>
    <property type="molecule type" value="Genomic_DNA"/>
</dbReference>
<name>A0A4C1U255_EUMVA</name>
<evidence type="ECO:0000313" key="2">
    <source>
        <dbReference type="EMBL" id="GBP20391.1"/>
    </source>
</evidence>
<keyword evidence="3" id="KW-1185">Reference proteome</keyword>
<sequence length="119" mass="12690">MRGAERGIALSSRGPSSRRLSLTGPLSAAHGHRPSAAPFYSPADNPLSYSSTTAAALRPAGIHHALSSFCRPRETRTLKLFDLGPDETAEPRRPAPAQPPKRGLSFEKVINCTVVTGEM</sequence>